<reference evidence="3 4" key="1">
    <citation type="submission" date="2024-04" db="EMBL/GenBank/DDBJ databases">
        <title>Draft genome sequence of Sessilibacter corallicola NBRC 116591.</title>
        <authorList>
            <person name="Miyakawa T."/>
            <person name="Kusuya Y."/>
            <person name="Miura T."/>
        </authorList>
    </citation>
    <scope>NUCLEOTIDE SEQUENCE [LARGE SCALE GENOMIC DNA]</scope>
    <source>
        <strain evidence="3 4">KU-00831-HH</strain>
    </source>
</reference>
<feature type="chain" id="PRO_5046022156" evidence="2">
    <location>
        <begin position="29"/>
        <end position="476"/>
    </location>
</feature>
<evidence type="ECO:0000256" key="1">
    <source>
        <dbReference type="SAM" id="MobiDB-lite"/>
    </source>
</evidence>
<dbReference type="EMBL" id="BAABWN010000006">
    <property type="protein sequence ID" value="GAA6168312.1"/>
    <property type="molecule type" value="Genomic_DNA"/>
</dbReference>
<feature type="region of interest" description="Disordered" evidence="1">
    <location>
        <begin position="273"/>
        <end position="293"/>
    </location>
</feature>
<evidence type="ECO:0000313" key="3">
    <source>
        <dbReference type="EMBL" id="GAA6168312.1"/>
    </source>
</evidence>
<name>A0ABQ0A9I4_9GAMM</name>
<gene>
    <name evidence="3" type="ORF">NBRC116591_21230</name>
</gene>
<feature type="signal peptide" evidence="2">
    <location>
        <begin position="1"/>
        <end position="28"/>
    </location>
</feature>
<keyword evidence="4" id="KW-1185">Reference proteome</keyword>
<dbReference type="Proteomes" id="UP001465153">
    <property type="component" value="Unassembled WGS sequence"/>
</dbReference>
<organism evidence="3 4">
    <name type="scientific">Sessilibacter corallicola</name>
    <dbReference type="NCBI Taxonomy" id="2904075"/>
    <lineage>
        <taxon>Bacteria</taxon>
        <taxon>Pseudomonadati</taxon>
        <taxon>Pseudomonadota</taxon>
        <taxon>Gammaproteobacteria</taxon>
        <taxon>Cellvibrionales</taxon>
        <taxon>Cellvibrionaceae</taxon>
        <taxon>Sessilibacter</taxon>
    </lineage>
</organism>
<keyword evidence="2" id="KW-0732">Signal</keyword>
<accession>A0ABQ0A9I4</accession>
<comment type="caution">
    <text evidence="3">The sequence shown here is derived from an EMBL/GenBank/DDBJ whole genome shotgun (WGS) entry which is preliminary data.</text>
</comment>
<proteinExistence type="predicted"/>
<sequence length="476" mass="46880">MHIMFGKYLGRSIFLTLTCLTFSSLAFAFDSGSTGSDGDFNPQISGQITLPESGILNYRTFTIPENVTISFVPNSSNTPAIILVQGDAAIDGTLDLSGLDGDGVGFVPPAAFAGGKGRSPRLQGGNGLGPGGASGGSIISGLRCAGAGAGYVTSGGRVTSGNVICSNGVRVGSTYGSSTLQPLIGGSGGGAGISGAGSSESFVGAAGGSGGGALLLAVTGNLILNGEILGQGGAGGNLPSGGISGAGGGSGGAVRIVATRLIGNGDINVNGGNGGRLNSDGSTANQGGGNGSPGRVRIEVDELLFDGRVIPASSLSSSAPQPLFLADFPDIRISSIAGVAVPANPTGNNDVILPTALADTSVTIEFETNNVPPGSQVQLLVTPNAGSVTNVLSEPLIGTFEVASTRVEVRLPAGATSLLASVLFAPTEEQIALLQPFTDGQKLVAIEVSQSAAMPSVLSLHTVTGDIFQVPSSIIQ</sequence>
<evidence type="ECO:0000256" key="2">
    <source>
        <dbReference type="SAM" id="SignalP"/>
    </source>
</evidence>
<evidence type="ECO:0000313" key="4">
    <source>
        <dbReference type="Proteomes" id="UP001465153"/>
    </source>
</evidence>
<protein>
    <submittedName>
        <fullName evidence="3">Uncharacterized protein</fullName>
    </submittedName>
</protein>